<accession>A0ABN8IN65</accession>
<protein>
    <submittedName>
        <fullName evidence="1">Uncharacterized protein</fullName>
    </submittedName>
</protein>
<keyword evidence="2" id="KW-1185">Reference proteome</keyword>
<dbReference type="Proteomes" id="UP000837857">
    <property type="component" value="Chromosome 29"/>
</dbReference>
<gene>
    <name evidence="1" type="ORF">IPOD504_LOCUS11758</name>
</gene>
<feature type="non-terminal residue" evidence="1">
    <location>
        <position position="1"/>
    </location>
</feature>
<dbReference type="EMBL" id="OW152841">
    <property type="protein sequence ID" value="CAH2062191.1"/>
    <property type="molecule type" value="Genomic_DNA"/>
</dbReference>
<evidence type="ECO:0000313" key="2">
    <source>
        <dbReference type="Proteomes" id="UP000837857"/>
    </source>
</evidence>
<sequence length="182" mass="20146">MTYDASIGLFVLKVAFCASVCKGCTFDGTIYFLIRNLIFSQFCKMNKLIFALACALAVTGVMAADTCYQDVSMDCGQASNSLALPRCNAVYGNYGRHGNVATELQAYANLHLERSYHHCGYGILPNPEIAQYLEEEFVEKHAETIRNLAGHTADLKKFILANNGQDLSLALYLFDEYLQKVA</sequence>
<name>A0ABN8IN65_9NEOP</name>
<dbReference type="Gene3D" id="1.20.1260.10">
    <property type="match status" value="2"/>
</dbReference>
<reference evidence="1" key="1">
    <citation type="submission" date="2022-03" db="EMBL/GenBank/DDBJ databases">
        <authorList>
            <person name="Martin H S."/>
        </authorList>
    </citation>
    <scope>NUCLEOTIDE SEQUENCE</scope>
</reference>
<dbReference type="InterPro" id="IPR012347">
    <property type="entry name" value="Ferritin-like"/>
</dbReference>
<dbReference type="SUPFAM" id="SSF47240">
    <property type="entry name" value="Ferritin-like"/>
    <property type="match status" value="1"/>
</dbReference>
<dbReference type="InterPro" id="IPR009078">
    <property type="entry name" value="Ferritin-like_SF"/>
</dbReference>
<organism evidence="1 2">
    <name type="scientific">Iphiclides podalirius</name>
    <name type="common">scarce swallowtail</name>
    <dbReference type="NCBI Taxonomy" id="110791"/>
    <lineage>
        <taxon>Eukaryota</taxon>
        <taxon>Metazoa</taxon>
        <taxon>Ecdysozoa</taxon>
        <taxon>Arthropoda</taxon>
        <taxon>Hexapoda</taxon>
        <taxon>Insecta</taxon>
        <taxon>Pterygota</taxon>
        <taxon>Neoptera</taxon>
        <taxon>Endopterygota</taxon>
        <taxon>Lepidoptera</taxon>
        <taxon>Glossata</taxon>
        <taxon>Ditrysia</taxon>
        <taxon>Papilionoidea</taxon>
        <taxon>Papilionidae</taxon>
        <taxon>Papilioninae</taxon>
        <taxon>Iphiclides</taxon>
    </lineage>
</organism>
<evidence type="ECO:0000313" key="1">
    <source>
        <dbReference type="EMBL" id="CAH2062191.1"/>
    </source>
</evidence>
<proteinExistence type="predicted"/>